<dbReference type="EMBL" id="KN823042">
    <property type="protein sequence ID" value="KIO25413.1"/>
    <property type="molecule type" value="Genomic_DNA"/>
</dbReference>
<feature type="chain" id="PRO_5002179452" evidence="1">
    <location>
        <begin position="18"/>
        <end position="163"/>
    </location>
</feature>
<keyword evidence="3" id="KW-1185">Reference proteome</keyword>
<dbReference type="OrthoDB" id="447842at2759"/>
<feature type="signal peptide" evidence="1">
    <location>
        <begin position="1"/>
        <end position="17"/>
    </location>
</feature>
<proteinExistence type="predicted"/>
<reference evidence="3" key="2">
    <citation type="submission" date="2015-01" db="EMBL/GenBank/DDBJ databases">
        <title>Evolutionary Origins and Diversification of the Mycorrhizal Mutualists.</title>
        <authorList>
            <consortium name="DOE Joint Genome Institute"/>
            <consortium name="Mycorrhizal Genomics Consortium"/>
            <person name="Kohler A."/>
            <person name="Kuo A."/>
            <person name="Nagy L.G."/>
            <person name="Floudas D."/>
            <person name="Copeland A."/>
            <person name="Barry K.W."/>
            <person name="Cichocki N."/>
            <person name="Veneault-Fourrey C."/>
            <person name="LaButti K."/>
            <person name="Lindquist E.A."/>
            <person name="Lipzen A."/>
            <person name="Lundell T."/>
            <person name="Morin E."/>
            <person name="Murat C."/>
            <person name="Riley R."/>
            <person name="Ohm R."/>
            <person name="Sun H."/>
            <person name="Tunlid A."/>
            <person name="Henrissat B."/>
            <person name="Grigoriev I.V."/>
            <person name="Hibbett D.S."/>
            <person name="Martin F."/>
        </authorList>
    </citation>
    <scope>NUCLEOTIDE SEQUENCE [LARGE SCALE GENOMIC DNA]</scope>
    <source>
        <strain evidence="3">MUT 4182</strain>
    </source>
</reference>
<evidence type="ECO:0000256" key="1">
    <source>
        <dbReference type="SAM" id="SignalP"/>
    </source>
</evidence>
<protein>
    <submittedName>
        <fullName evidence="2">Uncharacterized protein</fullName>
    </submittedName>
</protein>
<organism evidence="2 3">
    <name type="scientific">Tulasnella calospora MUT 4182</name>
    <dbReference type="NCBI Taxonomy" id="1051891"/>
    <lineage>
        <taxon>Eukaryota</taxon>
        <taxon>Fungi</taxon>
        <taxon>Dikarya</taxon>
        <taxon>Basidiomycota</taxon>
        <taxon>Agaricomycotina</taxon>
        <taxon>Agaricomycetes</taxon>
        <taxon>Cantharellales</taxon>
        <taxon>Tulasnellaceae</taxon>
        <taxon>Tulasnella</taxon>
    </lineage>
</organism>
<evidence type="ECO:0000313" key="3">
    <source>
        <dbReference type="Proteomes" id="UP000054248"/>
    </source>
</evidence>
<accession>A0A0C3KVE9</accession>
<name>A0A0C3KVE9_9AGAM</name>
<dbReference type="HOGENOM" id="CLU_1628257_0_0_1"/>
<reference evidence="2 3" key="1">
    <citation type="submission" date="2014-04" db="EMBL/GenBank/DDBJ databases">
        <authorList>
            <consortium name="DOE Joint Genome Institute"/>
            <person name="Kuo A."/>
            <person name="Girlanda M."/>
            <person name="Perotto S."/>
            <person name="Kohler A."/>
            <person name="Nagy L.G."/>
            <person name="Floudas D."/>
            <person name="Copeland A."/>
            <person name="Barry K.W."/>
            <person name="Cichocki N."/>
            <person name="Veneault-Fourrey C."/>
            <person name="LaButti K."/>
            <person name="Lindquist E.A."/>
            <person name="Lipzen A."/>
            <person name="Lundell T."/>
            <person name="Morin E."/>
            <person name="Murat C."/>
            <person name="Sun H."/>
            <person name="Tunlid A."/>
            <person name="Henrissat B."/>
            <person name="Grigoriev I.V."/>
            <person name="Hibbett D.S."/>
            <person name="Martin F."/>
            <person name="Nordberg H.P."/>
            <person name="Cantor M.N."/>
            <person name="Hua S.X."/>
        </authorList>
    </citation>
    <scope>NUCLEOTIDE SEQUENCE [LARGE SCALE GENOMIC DNA]</scope>
    <source>
        <strain evidence="2 3">MUT 4182</strain>
    </source>
</reference>
<keyword evidence="1" id="KW-0732">Signal</keyword>
<gene>
    <name evidence="2" type="ORF">M407DRAFT_8394</name>
</gene>
<evidence type="ECO:0000313" key="2">
    <source>
        <dbReference type="EMBL" id="KIO25413.1"/>
    </source>
</evidence>
<dbReference type="Proteomes" id="UP000054248">
    <property type="component" value="Unassembled WGS sequence"/>
</dbReference>
<sequence length="163" mass="17750">MAGFAGLLKSILAAVRAILPPLCQSLPPGLQHSLSPRDDIESVVDELQSNSVPWLPFQSVTGFKGVVPVDHEQILLGWNKNGFDKHHFGPFAVRPERGETTAQAVRRSLKVILGHFIAPSYCISVAESSVEILGRILFVTEGQSEAREEILIKASAWKGNIAE</sequence>
<dbReference type="AlphaFoldDB" id="A0A0C3KVE9"/>